<evidence type="ECO:0000313" key="3">
    <source>
        <dbReference type="EMBL" id="GGD62355.1"/>
    </source>
</evidence>
<keyword evidence="2" id="KW-0472">Membrane</keyword>
<gene>
    <name evidence="3" type="ORF">GCM10011514_28050</name>
</gene>
<organism evidence="3 4">
    <name type="scientific">Emticicia aquatilis</name>
    <dbReference type="NCBI Taxonomy" id="1537369"/>
    <lineage>
        <taxon>Bacteria</taxon>
        <taxon>Pseudomonadati</taxon>
        <taxon>Bacteroidota</taxon>
        <taxon>Cytophagia</taxon>
        <taxon>Cytophagales</taxon>
        <taxon>Leadbetterellaceae</taxon>
        <taxon>Emticicia</taxon>
    </lineage>
</organism>
<accession>A0A917DQW1</accession>
<dbReference type="AlphaFoldDB" id="A0A917DQW1"/>
<proteinExistence type="predicted"/>
<reference evidence="3" key="2">
    <citation type="submission" date="2020-09" db="EMBL/GenBank/DDBJ databases">
        <authorList>
            <person name="Sun Q."/>
            <person name="Zhou Y."/>
        </authorList>
    </citation>
    <scope>NUCLEOTIDE SEQUENCE</scope>
    <source>
        <strain evidence="3">CGMCC 1.15958</strain>
    </source>
</reference>
<keyword evidence="4" id="KW-1185">Reference proteome</keyword>
<evidence type="ECO:0008006" key="5">
    <source>
        <dbReference type="Google" id="ProtNLM"/>
    </source>
</evidence>
<dbReference type="Proteomes" id="UP000609064">
    <property type="component" value="Unassembled WGS sequence"/>
</dbReference>
<reference evidence="3" key="1">
    <citation type="journal article" date="2014" name="Int. J. Syst. Evol. Microbiol.">
        <title>Complete genome sequence of Corynebacterium casei LMG S-19264T (=DSM 44701T), isolated from a smear-ripened cheese.</title>
        <authorList>
            <consortium name="US DOE Joint Genome Institute (JGI-PGF)"/>
            <person name="Walter F."/>
            <person name="Albersmeier A."/>
            <person name="Kalinowski J."/>
            <person name="Ruckert C."/>
        </authorList>
    </citation>
    <scope>NUCLEOTIDE SEQUENCE</scope>
    <source>
        <strain evidence="3">CGMCC 1.15958</strain>
    </source>
</reference>
<evidence type="ECO:0000256" key="2">
    <source>
        <dbReference type="SAM" id="Phobius"/>
    </source>
</evidence>
<protein>
    <recommendedName>
        <fullName evidence="5">Anti-sigma factor</fullName>
    </recommendedName>
</protein>
<keyword evidence="1" id="KW-0175">Coiled coil</keyword>
<evidence type="ECO:0000313" key="4">
    <source>
        <dbReference type="Proteomes" id="UP000609064"/>
    </source>
</evidence>
<keyword evidence="2" id="KW-0812">Transmembrane</keyword>
<evidence type="ECO:0000256" key="1">
    <source>
        <dbReference type="SAM" id="Coils"/>
    </source>
</evidence>
<feature type="coiled-coil region" evidence="1">
    <location>
        <begin position="97"/>
        <end position="184"/>
    </location>
</feature>
<sequence length="189" mass="21971">MKNRLERFVRDNREAFDDYEPSADLWKKIEAKNVHAKPAGKLVSLQNWIGSKPKFALGMVAGFVMFLMMGYLAYNYAKPASQNPDIMALSPTYAKELTQFTSLVEAKREELKTIEKEDPELYHQFDTELTVLDQNYQNLRKELPKNPNQEELLKAMIQNLSMQIELLNQQLQIIQKIKEAKNEKTNTMV</sequence>
<dbReference type="RefSeq" id="WP_188766736.1">
    <property type="nucleotide sequence ID" value="NZ_BMKK01000005.1"/>
</dbReference>
<dbReference type="EMBL" id="BMKK01000005">
    <property type="protein sequence ID" value="GGD62355.1"/>
    <property type="molecule type" value="Genomic_DNA"/>
</dbReference>
<name>A0A917DQW1_9BACT</name>
<comment type="caution">
    <text evidence="3">The sequence shown here is derived from an EMBL/GenBank/DDBJ whole genome shotgun (WGS) entry which is preliminary data.</text>
</comment>
<keyword evidence="2" id="KW-1133">Transmembrane helix</keyword>
<feature type="transmembrane region" description="Helical" evidence="2">
    <location>
        <begin position="55"/>
        <end position="74"/>
    </location>
</feature>